<name>A0A0P8AC21_9EURY</name>
<gene>
    <name evidence="1" type="ORF">MPEBLZ_03845</name>
</gene>
<dbReference type="GO" id="GO:0004521">
    <property type="term" value="F:RNA endonuclease activity"/>
    <property type="evidence" value="ECO:0007669"/>
    <property type="project" value="TreeGrafter"/>
</dbReference>
<dbReference type="AlphaFoldDB" id="A0A0P8AC21"/>
<sequence>MIYDRGDVVILPFPFITTDGVQQKARPALIVSDHSIERRFNDVILAGITSQRIDYIKQTEFIIEEGTDEFIRSGLAKTSVVRCEYLMTVPEEIIARKLGKLSGQDMHKIDKILKLSLGLR</sequence>
<dbReference type="PANTHER" id="PTHR33988">
    <property type="entry name" value="ENDORIBONUCLEASE MAZF-RELATED"/>
    <property type="match status" value="1"/>
</dbReference>
<evidence type="ECO:0000313" key="2">
    <source>
        <dbReference type="Proteomes" id="UP000050360"/>
    </source>
</evidence>
<dbReference type="GO" id="GO:0016075">
    <property type="term" value="P:rRNA catabolic process"/>
    <property type="evidence" value="ECO:0007669"/>
    <property type="project" value="TreeGrafter"/>
</dbReference>
<dbReference type="EMBL" id="LKCM01000333">
    <property type="protein sequence ID" value="KPQ41598.1"/>
    <property type="molecule type" value="Genomic_DNA"/>
</dbReference>
<dbReference type="InterPro" id="IPR003477">
    <property type="entry name" value="PemK-like"/>
</dbReference>
<reference evidence="1 2" key="1">
    <citation type="submission" date="2015-09" db="EMBL/GenBank/DDBJ databases">
        <title>A metagenomics-based metabolic model of nitrate-dependent anaerobic oxidation of methane by Methanoperedens-like archaea.</title>
        <authorList>
            <person name="Arshad A."/>
            <person name="Speth D.R."/>
            <person name="De Graaf R.M."/>
            <person name="Op Den Camp H.J."/>
            <person name="Jetten M.S."/>
            <person name="Welte C.U."/>
        </authorList>
    </citation>
    <scope>NUCLEOTIDE SEQUENCE [LARGE SCALE GENOMIC DNA]</scope>
</reference>
<dbReference type="InterPro" id="IPR011067">
    <property type="entry name" value="Plasmid_toxin/cell-grow_inhib"/>
</dbReference>
<protein>
    <submittedName>
        <fullName evidence="1">PemK-like protein</fullName>
    </submittedName>
</protein>
<dbReference type="Pfam" id="PF02452">
    <property type="entry name" value="PemK_toxin"/>
    <property type="match status" value="1"/>
</dbReference>
<dbReference type="PANTHER" id="PTHR33988:SF2">
    <property type="entry name" value="ENDORIBONUCLEASE MAZF"/>
    <property type="match status" value="1"/>
</dbReference>
<accession>A0A0P8AC21</accession>
<dbReference type="SUPFAM" id="SSF50118">
    <property type="entry name" value="Cell growth inhibitor/plasmid maintenance toxic component"/>
    <property type="match status" value="1"/>
</dbReference>
<comment type="caution">
    <text evidence="1">The sequence shown here is derived from an EMBL/GenBank/DDBJ whole genome shotgun (WGS) entry which is preliminary data.</text>
</comment>
<evidence type="ECO:0000313" key="1">
    <source>
        <dbReference type="EMBL" id="KPQ41598.1"/>
    </source>
</evidence>
<organism evidence="1 2">
    <name type="scientific">Candidatus Methanoperedens nitratireducens</name>
    <dbReference type="NCBI Taxonomy" id="1392998"/>
    <lineage>
        <taxon>Archaea</taxon>
        <taxon>Methanobacteriati</taxon>
        <taxon>Methanobacteriota</taxon>
        <taxon>Stenosarchaea group</taxon>
        <taxon>Methanomicrobia</taxon>
        <taxon>Methanosarcinales</taxon>
        <taxon>ANME-2 cluster</taxon>
        <taxon>Candidatus Methanoperedentaceae</taxon>
        <taxon>Candidatus Methanoperedens</taxon>
    </lineage>
</organism>
<dbReference type="GO" id="GO:0003677">
    <property type="term" value="F:DNA binding"/>
    <property type="evidence" value="ECO:0007669"/>
    <property type="project" value="InterPro"/>
</dbReference>
<dbReference type="Proteomes" id="UP000050360">
    <property type="component" value="Unassembled WGS sequence"/>
</dbReference>
<dbReference type="GO" id="GO:0006402">
    <property type="term" value="P:mRNA catabolic process"/>
    <property type="evidence" value="ECO:0007669"/>
    <property type="project" value="TreeGrafter"/>
</dbReference>
<dbReference type="Gene3D" id="2.30.30.110">
    <property type="match status" value="1"/>
</dbReference>
<proteinExistence type="predicted"/>